<gene>
    <name evidence="2" type="ORF">QIT00_38340</name>
</gene>
<sequence length="70" mass="6801">MNMTKTPQPTASPTPSAAPVSSTPIYDTLVREWYAEGRDSGTTAGGRRDDAATAGASGAGAGSATGSAAA</sequence>
<dbReference type="EMBL" id="JASCIS010000089">
    <property type="protein sequence ID" value="MDI3424312.1"/>
    <property type="molecule type" value="Genomic_DNA"/>
</dbReference>
<dbReference type="RefSeq" id="WP_282540132.1">
    <property type="nucleotide sequence ID" value="NZ_JASCIS010000089.1"/>
</dbReference>
<dbReference type="Proteomes" id="UP001237105">
    <property type="component" value="Unassembled WGS sequence"/>
</dbReference>
<accession>A0ABT6T8U6</accession>
<feature type="region of interest" description="Disordered" evidence="1">
    <location>
        <begin position="1"/>
        <end position="24"/>
    </location>
</feature>
<evidence type="ECO:0000313" key="3">
    <source>
        <dbReference type="Proteomes" id="UP001237105"/>
    </source>
</evidence>
<evidence type="ECO:0000313" key="2">
    <source>
        <dbReference type="EMBL" id="MDI3424312.1"/>
    </source>
</evidence>
<protein>
    <submittedName>
        <fullName evidence="2">Uncharacterized protein</fullName>
    </submittedName>
</protein>
<name>A0ABT6T8U6_9ACTN</name>
<keyword evidence="3" id="KW-1185">Reference proteome</keyword>
<evidence type="ECO:0000256" key="1">
    <source>
        <dbReference type="SAM" id="MobiDB-lite"/>
    </source>
</evidence>
<proteinExistence type="predicted"/>
<reference evidence="2 3" key="1">
    <citation type="submission" date="2023-05" db="EMBL/GenBank/DDBJ databases">
        <title>Draft genome sequence of Streptomyces sp. B-S-A12 isolated from a cave soil in Thailand.</title>
        <authorList>
            <person name="Chamroensaksri N."/>
            <person name="Muangham S."/>
        </authorList>
    </citation>
    <scope>NUCLEOTIDE SEQUENCE [LARGE SCALE GENOMIC DNA]</scope>
    <source>
        <strain evidence="2 3">B-S-A12</strain>
    </source>
</reference>
<comment type="caution">
    <text evidence="2">The sequence shown here is derived from an EMBL/GenBank/DDBJ whole genome shotgun (WGS) entry which is preliminary data.</text>
</comment>
<feature type="region of interest" description="Disordered" evidence="1">
    <location>
        <begin position="37"/>
        <end position="70"/>
    </location>
</feature>
<organism evidence="2 3">
    <name type="scientific">Streptomyces luteolus</name>
    <dbReference type="NCBI Taxonomy" id="3043615"/>
    <lineage>
        <taxon>Bacteria</taxon>
        <taxon>Bacillati</taxon>
        <taxon>Actinomycetota</taxon>
        <taxon>Actinomycetes</taxon>
        <taxon>Kitasatosporales</taxon>
        <taxon>Streptomycetaceae</taxon>
        <taxon>Streptomyces</taxon>
    </lineage>
</organism>